<dbReference type="Proteomes" id="UP000193009">
    <property type="component" value="Unassembled WGS sequence"/>
</dbReference>
<reference evidence="3 4" key="1">
    <citation type="journal article" date="2017" name="Front. Microbiol.">
        <title>The Histidine Decarboxylase Gene Cluster of Lactobacillus parabuchneri Was Gained by Horizontal Gene Transfer and Is Mobile within the Species.</title>
        <authorList>
            <person name="Wuthrich D."/>
            <person name="Berthoud H."/>
            <person name="Wechsler D."/>
            <person name="Eugster E."/>
            <person name="Irmler S."/>
            <person name="Bruggmann R."/>
        </authorList>
    </citation>
    <scope>NUCLEOTIDE SEQUENCE [LARGE SCALE GENOMIC DNA]</scope>
    <source>
        <strain evidence="3 4">FAM23169</strain>
    </source>
</reference>
<organism evidence="3 4">
    <name type="scientific">Lentilactobacillus parabuchneri</name>
    <dbReference type="NCBI Taxonomy" id="152331"/>
    <lineage>
        <taxon>Bacteria</taxon>
        <taxon>Bacillati</taxon>
        <taxon>Bacillota</taxon>
        <taxon>Bacilli</taxon>
        <taxon>Lactobacillales</taxon>
        <taxon>Lactobacillaceae</taxon>
        <taxon>Lentilactobacillus</taxon>
    </lineage>
</organism>
<sequence length="338" mass="39157">MHIIKGTKQFIRQFNFFEKKGFNPTKCSILNHLYDRMESSIKRPLDYFDTDKRAFFIIYSNEQMAKDINVSVRTVASYMDQLVDEKWITRYNTKTNATYRIFIPRFATATSPFWYTPGNFCWGGWKKFLPNQTLNHILTYKTDYTNDTRNGENSSILARFPRKEPRAVDNSTKHVAPNSQPTQLPEKPKKPGATKNQGLDAMEMDIIADQLVKQGGLPERAVSIMRSLSFGDAKKLYTYGGLVYKAKKAVYKRHSEVQDMGLAVSLEQNTEMRDKLADTLQRILYSANRKTANPVGVEKYIMVSLKNYFEESCDKYLQELHYDPANYPEDSYTPAYAY</sequence>
<evidence type="ECO:0000256" key="1">
    <source>
        <dbReference type="SAM" id="MobiDB-lite"/>
    </source>
</evidence>
<dbReference type="InterPro" id="IPR041151">
    <property type="entry name" value="Bac_RepA_C"/>
</dbReference>
<comment type="caution">
    <text evidence="3">The sequence shown here is derived from an EMBL/GenBank/DDBJ whole genome shotgun (WGS) entry which is preliminary data.</text>
</comment>
<keyword evidence="4" id="KW-1185">Reference proteome</keyword>
<feature type="domain" description="Replication initiator protein A C-terminal" evidence="2">
    <location>
        <begin position="217"/>
        <end position="312"/>
    </location>
</feature>
<feature type="region of interest" description="Disordered" evidence="1">
    <location>
        <begin position="151"/>
        <end position="196"/>
    </location>
</feature>
<protein>
    <recommendedName>
        <fullName evidence="2">Replication initiator protein A C-terminal domain-containing protein</fullName>
    </recommendedName>
</protein>
<dbReference type="SUPFAM" id="SSF46785">
    <property type="entry name" value="Winged helix' DNA-binding domain"/>
    <property type="match status" value="1"/>
</dbReference>
<evidence type="ECO:0000259" key="2">
    <source>
        <dbReference type="Pfam" id="PF18008"/>
    </source>
</evidence>
<dbReference type="RefSeq" id="WP_057962643.1">
    <property type="nucleotide sequence ID" value="NZ_MSAV01000072.1"/>
</dbReference>
<accession>A0A1X1FBI7</accession>
<dbReference type="EMBL" id="MSBD01000060">
    <property type="protein sequence ID" value="ORN24536.1"/>
    <property type="molecule type" value="Genomic_DNA"/>
</dbReference>
<evidence type="ECO:0000313" key="4">
    <source>
        <dbReference type="Proteomes" id="UP000193009"/>
    </source>
</evidence>
<evidence type="ECO:0000313" key="3">
    <source>
        <dbReference type="EMBL" id="ORN24536.1"/>
    </source>
</evidence>
<dbReference type="InterPro" id="IPR036390">
    <property type="entry name" value="WH_DNA-bd_sf"/>
</dbReference>
<dbReference type="AlphaFoldDB" id="A0A1X1FBI7"/>
<gene>
    <name evidence="3" type="ORF">FAM23169_02593</name>
</gene>
<dbReference type="OrthoDB" id="2301422at2"/>
<proteinExistence type="predicted"/>
<name>A0A1X1FBI7_9LACO</name>
<dbReference type="Pfam" id="PF18008">
    <property type="entry name" value="Bac_RepA_C"/>
    <property type="match status" value="1"/>
</dbReference>